<proteinExistence type="predicted"/>
<evidence type="ECO:0000313" key="1">
    <source>
        <dbReference type="EMBL" id="MFC4534471.1"/>
    </source>
</evidence>
<keyword evidence="2" id="KW-1185">Reference proteome</keyword>
<comment type="caution">
    <text evidence="1">The sequence shown here is derived from an EMBL/GenBank/DDBJ whole genome shotgun (WGS) entry which is preliminary data.</text>
</comment>
<reference evidence="2" key="1">
    <citation type="journal article" date="2019" name="Int. J. Syst. Evol. Microbiol.">
        <title>The Global Catalogue of Microorganisms (GCM) 10K type strain sequencing project: providing services to taxonomists for standard genome sequencing and annotation.</title>
        <authorList>
            <consortium name="The Broad Institute Genomics Platform"/>
            <consortium name="The Broad Institute Genome Sequencing Center for Infectious Disease"/>
            <person name="Wu L."/>
            <person name="Ma J."/>
        </authorList>
    </citation>
    <scope>NUCLEOTIDE SEQUENCE [LARGE SCALE GENOMIC DNA]</scope>
    <source>
        <strain evidence="2">CGMCC 4.7132</strain>
    </source>
</reference>
<sequence length="188" mass="20751">MPFMLFPHIQSPGVELQPVSAADGEKVYELLIQYGAGGLPTLEAFRRNNAGGAMAQFLVHGRAEERTVGVATLRDFNPAGHIKADIRVSTAHGPETTALVLNYAFAMWNLRKVYVHATEADHEAAGLADPLISPLLRREALLPRHVFARGRHWNLSVYSVYRDAWEKHAPDILDALVPTPDKEADDHA</sequence>
<dbReference type="RefSeq" id="WP_380845187.1">
    <property type="nucleotide sequence ID" value="NZ_JBHSFP010000023.1"/>
</dbReference>
<name>A0ABV9CMX8_9ACTN</name>
<evidence type="ECO:0008006" key="3">
    <source>
        <dbReference type="Google" id="ProtNLM"/>
    </source>
</evidence>
<gene>
    <name evidence="1" type="ORF">ACFO60_27250</name>
</gene>
<dbReference type="Proteomes" id="UP001596004">
    <property type="component" value="Unassembled WGS sequence"/>
</dbReference>
<dbReference type="InterPro" id="IPR016181">
    <property type="entry name" value="Acyl_CoA_acyltransferase"/>
</dbReference>
<dbReference type="EMBL" id="JBHSFP010000023">
    <property type="protein sequence ID" value="MFC4534471.1"/>
    <property type="molecule type" value="Genomic_DNA"/>
</dbReference>
<dbReference type="SUPFAM" id="SSF55729">
    <property type="entry name" value="Acyl-CoA N-acyltransferases (Nat)"/>
    <property type="match status" value="1"/>
</dbReference>
<dbReference type="Gene3D" id="3.40.630.30">
    <property type="match status" value="1"/>
</dbReference>
<organism evidence="1 2">
    <name type="scientific">Sphaerisporangium dianthi</name>
    <dbReference type="NCBI Taxonomy" id="1436120"/>
    <lineage>
        <taxon>Bacteria</taxon>
        <taxon>Bacillati</taxon>
        <taxon>Actinomycetota</taxon>
        <taxon>Actinomycetes</taxon>
        <taxon>Streptosporangiales</taxon>
        <taxon>Streptosporangiaceae</taxon>
        <taxon>Sphaerisporangium</taxon>
    </lineage>
</organism>
<protein>
    <recommendedName>
        <fullName evidence="3">N-acetyltransferase</fullName>
    </recommendedName>
</protein>
<accession>A0ABV9CMX8</accession>
<evidence type="ECO:0000313" key="2">
    <source>
        <dbReference type="Proteomes" id="UP001596004"/>
    </source>
</evidence>